<protein>
    <submittedName>
        <fullName evidence="1">Uncharacterized protein</fullName>
    </submittedName>
</protein>
<comment type="caution">
    <text evidence="1">The sequence shown here is derived from an EMBL/GenBank/DDBJ whole genome shotgun (WGS) entry which is preliminary data.</text>
</comment>
<name>A0A7J7JCC0_BUGNE</name>
<accession>A0A7J7JCC0</accession>
<evidence type="ECO:0000313" key="2">
    <source>
        <dbReference type="Proteomes" id="UP000593567"/>
    </source>
</evidence>
<keyword evidence="2" id="KW-1185">Reference proteome</keyword>
<evidence type="ECO:0000313" key="1">
    <source>
        <dbReference type="EMBL" id="KAF6023294.1"/>
    </source>
</evidence>
<sequence length="91" mass="10576">MTLDALEQMKLKTEWNNNNHPYLFINEDGQTYTALGFSIQPADSKKTWYNLVDPQTGQTLREKAIPAEEKWSVNSQLDDVLPDYIEDTKIR</sequence>
<dbReference type="OrthoDB" id="2423195at2759"/>
<proteinExistence type="predicted"/>
<dbReference type="EMBL" id="VXIV02002734">
    <property type="protein sequence ID" value="KAF6023294.1"/>
    <property type="molecule type" value="Genomic_DNA"/>
</dbReference>
<dbReference type="AlphaFoldDB" id="A0A7J7JCC0"/>
<dbReference type="Proteomes" id="UP000593567">
    <property type="component" value="Unassembled WGS sequence"/>
</dbReference>
<gene>
    <name evidence="1" type="ORF">EB796_018398</name>
</gene>
<organism evidence="1 2">
    <name type="scientific">Bugula neritina</name>
    <name type="common">Brown bryozoan</name>
    <name type="synonym">Sertularia neritina</name>
    <dbReference type="NCBI Taxonomy" id="10212"/>
    <lineage>
        <taxon>Eukaryota</taxon>
        <taxon>Metazoa</taxon>
        <taxon>Spiralia</taxon>
        <taxon>Lophotrochozoa</taxon>
        <taxon>Bryozoa</taxon>
        <taxon>Gymnolaemata</taxon>
        <taxon>Cheilostomatida</taxon>
        <taxon>Flustrina</taxon>
        <taxon>Buguloidea</taxon>
        <taxon>Bugulidae</taxon>
        <taxon>Bugula</taxon>
    </lineage>
</organism>
<reference evidence="1" key="1">
    <citation type="submission" date="2020-06" db="EMBL/GenBank/DDBJ databases">
        <title>Draft genome of Bugula neritina, a colonial animal packing powerful symbionts and potential medicines.</title>
        <authorList>
            <person name="Rayko M."/>
        </authorList>
    </citation>
    <scope>NUCLEOTIDE SEQUENCE [LARGE SCALE GENOMIC DNA]</scope>
    <source>
        <strain evidence="1">Kwan_BN1</strain>
    </source>
</reference>